<dbReference type="EMBL" id="FXTU01000004">
    <property type="protein sequence ID" value="SMP22834.1"/>
    <property type="molecule type" value="Genomic_DNA"/>
</dbReference>
<dbReference type="InterPro" id="IPR036249">
    <property type="entry name" value="Thioredoxin-like_sf"/>
</dbReference>
<evidence type="ECO:0000313" key="12">
    <source>
        <dbReference type="EMBL" id="SMP22834.1"/>
    </source>
</evidence>
<dbReference type="Proteomes" id="UP001157946">
    <property type="component" value="Unassembled WGS sequence"/>
</dbReference>
<evidence type="ECO:0000256" key="2">
    <source>
        <dbReference type="ARBA" id="ARBA00020570"/>
    </source>
</evidence>
<accession>A0AA45WQA3</accession>
<dbReference type="GO" id="GO:0015035">
    <property type="term" value="F:protein-disulfide reductase activity"/>
    <property type="evidence" value="ECO:0007669"/>
    <property type="project" value="UniProtKB-UniRule"/>
</dbReference>
<dbReference type="PROSITE" id="PS51352">
    <property type="entry name" value="THIOREDOXIN_2"/>
    <property type="match status" value="1"/>
</dbReference>
<evidence type="ECO:0000256" key="8">
    <source>
        <dbReference type="PIRNR" id="PIRNR000077"/>
    </source>
</evidence>
<dbReference type="CDD" id="cd02947">
    <property type="entry name" value="TRX_family"/>
    <property type="match status" value="1"/>
</dbReference>
<feature type="site" description="Contributes to redox potential value" evidence="9">
    <location>
        <position position="31"/>
    </location>
</feature>
<dbReference type="NCBIfam" id="TIGR01068">
    <property type="entry name" value="thioredoxin"/>
    <property type="match status" value="1"/>
</dbReference>
<keyword evidence="13" id="KW-1185">Reference proteome</keyword>
<name>A0AA45WQA3_9BACL</name>
<organism evidence="12 13">
    <name type="scientific">Laceyella tengchongensis</name>
    <dbReference type="NCBI Taxonomy" id="574699"/>
    <lineage>
        <taxon>Bacteria</taxon>
        <taxon>Bacillati</taxon>
        <taxon>Bacillota</taxon>
        <taxon>Bacilli</taxon>
        <taxon>Bacillales</taxon>
        <taxon>Thermoactinomycetaceae</taxon>
        <taxon>Laceyella</taxon>
    </lineage>
</organism>
<feature type="domain" description="Thioredoxin" evidence="11">
    <location>
        <begin position="1"/>
        <end position="105"/>
    </location>
</feature>
<dbReference type="PRINTS" id="PR00421">
    <property type="entry name" value="THIOREDOXIN"/>
</dbReference>
<comment type="caution">
    <text evidence="12">The sequence shown here is derived from an EMBL/GenBank/DDBJ whole genome shotgun (WGS) entry which is preliminary data.</text>
</comment>
<comment type="similarity">
    <text evidence="1 8">Belongs to the thioredoxin family.</text>
</comment>
<dbReference type="RefSeq" id="WP_102993377.1">
    <property type="nucleotide sequence ID" value="NZ_FXTU01000004.1"/>
</dbReference>
<evidence type="ECO:0000256" key="4">
    <source>
        <dbReference type="ARBA" id="ARBA00022982"/>
    </source>
</evidence>
<dbReference type="PROSITE" id="PS00194">
    <property type="entry name" value="THIOREDOXIN_1"/>
    <property type="match status" value="1"/>
</dbReference>
<feature type="disulfide bond" description="Redox-active" evidence="10">
    <location>
        <begin position="30"/>
        <end position="33"/>
    </location>
</feature>
<dbReference type="InterPro" id="IPR005746">
    <property type="entry name" value="Thioredoxin"/>
</dbReference>
<dbReference type="PANTHER" id="PTHR45663:SF11">
    <property type="entry name" value="GEO12009P1"/>
    <property type="match status" value="1"/>
</dbReference>
<reference evidence="12" key="1">
    <citation type="submission" date="2017-05" db="EMBL/GenBank/DDBJ databases">
        <authorList>
            <person name="Varghese N."/>
            <person name="Submissions S."/>
        </authorList>
    </citation>
    <scope>NUCLEOTIDE SEQUENCE</scope>
    <source>
        <strain evidence="12">DSM 45262</strain>
    </source>
</reference>
<gene>
    <name evidence="12" type="ORF">SAMN06265361_104115</name>
</gene>
<evidence type="ECO:0000256" key="1">
    <source>
        <dbReference type="ARBA" id="ARBA00008987"/>
    </source>
</evidence>
<dbReference type="AlphaFoldDB" id="A0AA45WQA3"/>
<keyword evidence="4" id="KW-0249">Electron transport</keyword>
<dbReference type="PANTHER" id="PTHR45663">
    <property type="entry name" value="GEO12009P1"/>
    <property type="match status" value="1"/>
</dbReference>
<dbReference type="InterPro" id="IPR017937">
    <property type="entry name" value="Thioredoxin_CS"/>
</dbReference>
<dbReference type="FunFam" id="3.40.30.10:FF:000001">
    <property type="entry name" value="Thioredoxin"/>
    <property type="match status" value="1"/>
</dbReference>
<evidence type="ECO:0000313" key="13">
    <source>
        <dbReference type="Proteomes" id="UP001157946"/>
    </source>
</evidence>
<evidence type="ECO:0000256" key="5">
    <source>
        <dbReference type="ARBA" id="ARBA00023157"/>
    </source>
</evidence>
<dbReference type="InterPro" id="IPR013766">
    <property type="entry name" value="Thioredoxin_domain"/>
</dbReference>
<keyword evidence="6 10" id="KW-0676">Redox-active center</keyword>
<dbReference type="PIRSF" id="PIRSF000077">
    <property type="entry name" value="Thioredoxin"/>
    <property type="match status" value="1"/>
</dbReference>
<keyword evidence="3" id="KW-0813">Transport</keyword>
<evidence type="ECO:0000256" key="10">
    <source>
        <dbReference type="PIRSR" id="PIRSR000077-4"/>
    </source>
</evidence>
<dbReference type="GO" id="GO:0005829">
    <property type="term" value="C:cytosol"/>
    <property type="evidence" value="ECO:0007669"/>
    <property type="project" value="TreeGrafter"/>
</dbReference>
<sequence>MSVININDATFEQTLKSAPLVLVDFWAPWCGPCRALAPILDELAAELQGQVVIAKLNVDENPQTAANFGIRSIPALKLFKNGNEVDSRVGLQPLEELKKLVLQHQ</sequence>
<evidence type="ECO:0000256" key="6">
    <source>
        <dbReference type="ARBA" id="ARBA00023284"/>
    </source>
</evidence>
<dbReference type="SUPFAM" id="SSF52833">
    <property type="entry name" value="Thioredoxin-like"/>
    <property type="match status" value="1"/>
</dbReference>
<proteinExistence type="inferred from homology"/>
<feature type="active site" description="Nucleophile" evidence="9">
    <location>
        <position position="33"/>
    </location>
</feature>
<feature type="site" description="Deprotonates C-terminal active site Cys" evidence="9">
    <location>
        <position position="24"/>
    </location>
</feature>
<feature type="site" description="Contributes to redox potential value" evidence="9">
    <location>
        <position position="32"/>
    </location>
</feature>
<keyword evidence="5 10" id="KW-1015">Disulfide bond</keyword>
<feature type="active site" description="Nucleophile" evidence="9">
    <location>
        <position position="30"/>
    </location>
</feature>
<evidence type="ECO:0000256" key="7">
    <source>
        <dbReference type="NCBIfam" id="TIGR01068"/>
    </source>
</evidence>
<dbReference type="Gene3D" id="3.40.30.10">
    <property type="entry name" value="Glutaredoxin"/>
    <property type="match status" value="1"/>
</dbReference>
<evidence type="ECO:0000259" key="11">
    <source>
        <dbReference type="PROSITE" id="PS51352"/>
    </source>
</evidence>
<evidence type="ECO:0000256" key="9">
    <source>
        <dbReference type="PIRSR" id="PIRSR000077-1"/>
    </source>
</evidence>
<protein>
    <recommendedName>
        <fullName evidence="2 7">Thioredoxin</fullName>
    </recommendedName>
</protein>
<evidence type="ECO:0000256" key="3">
    <source>
        <dbReference type="ARBA" id="ARBA00022448"/>
    </source>
</evidence>
<dbReference type="GO" id="GO:0045454">
    <property type="term" value="P:cell redox homeostasis"/>
    <property type="evidence" value="ECO:0007669"/>
    <property type="project" value="TreeGrafter"/>
</dbReference>
<dbReference type="Pfam" id="PF00085">
    <property type="entry name" value="Thioredoxin"/>
    <property type="match status" value="1"/>
</dbReference>